<dbReference type="AlphaFoldDB" id="A0AAW0GZW3"/>
<accession>A0AAW0GZW3</accession>
<comment type="similarity">
    <text evidence="2 10">Belongs to the class VI-like SAM-binding methyltransferase superfamily. Isoprenylcysteine carboxyl methyltransferase family.</text>
</comment>
<gene>
    <name evidence="12" type="ORF">QCA50_000559</name>
</gene>
<evidence type="ECO:0000256" key="8">
    <source>
        <dbReference type="ARBA" id="ARBA00022989"/>
    </source>
</evidence>
<feature type="transmembrane region" description="Helical" evidence="10">
    <location>
        <begin position="165"/>
        <end position="183"/>
    </location>
</feature>
<keyword evidence="5" id="KW-0808">Transferase</keyword>
<sequence length="288" mass="32013">MATPSTPSSSTPPNSNGNGTPIQVDRSSIRAEVTGPDLPSLPAKTGPLEMKPVSGGVVHSSRIPNSPLSVAAVSFILGTVFSFGLVLCFFGGSWGFWWSQYQLGIYISSWAAFHWGEFAVTAGWNREKVSVDSFLLENGSMYHLAHTSALLEYLITLYFKPSLKSFPYVSAVGLIILILGQIIRSTAMIHAATSFSHQVAFKKLESHTLVTSGIYAWFRHPSYAGFFYWALGTQLLLQNTANFVFFSIVLWRFFYHRIRPEEGALINFFGQSYVDYRKRVGTKIPFIP</sequence>
<name>A0AAW0GZW3_9APHY</name>
<evidence type="ECO:0000256" key="9">
    <source>
        <dbReference type="ARBA" id="ARBA00023136"/>
    </source>
</evidence>
<feature type="transmembrane region" description="Helical" evidence="10">
    <location>
        <begin position="70"/>
        <end position="97"/>
    </location>
</feature>
<evidence type="ECO:0000256" key="2">
    <source>
        <dbReference type="ARBA" id="ARBA00009140"/>
    </source>
</evidence>
<dbReference type="PANTHER" id="PTHR12714:SF9">
    <property type="entry name" value="PROTEIN-S-ISOPRENYLCYSTEINE O-METHYLTRANSFERASE"/>
    <property type="match status" value="1"/>
</dbReference>
<evidence type="ECO:0000256" key="1">
    <source>
        <dbReference type="ARBA" id="ARBA00004141"/>
    </source>
</evidence>
<dbReference type="PROSITE" id="PS51564">
    <property type="entry name" value="SAM_ICMT"/>
    <property type="match status" value="1"/>
</dbReference>
<feature type="compositionally biased region" description="Low complexity" evidence="11">
    <location>
        <begin position="1"/>
        <end position="21"/>
    </location>
</feature>
<dbReference type="GO" id="GO:0032259">
    <property type="term" value="P:methylation"/>
    <property type="evidence" value="ECO:0007669"/>
    <property type="project" value="UniProtKB-KW"/>
</dbReference>
<organism evidence="12 13">
    <name type="scientific">Cerrena zonata</name>
    <dbReference type="NCBI Taxonomy" id="2478898"/>
    <lineage>
        <taxon>Eukaryota</taxon>
        <taxon>Fungi</taxon>
        <taxon>Dikarya</taxon>
        <taxon>Basidiomycota</taxon>
        <taxon>Agaricomycotina</taxon>
        <taxon>Agaricomycetes</taxon>
        <taxon>Polyporales</taxon>
        <taxon>Cerrenaceae</taxon>
        <taxon>Cerrena</taxon>
    </lineage>
</organism>
<evidence type="ECO:0000256" key="10">
    <source>
        <dbReference type="RuleBase" id="RU362022"/>
    </source>
</evidence>
<dbReference type="Proteomes" id="UP001385951">
    <property type="component" value="Unassembled WGS sequence"/>
</dbReference>
<evidence type="ECO:0000256" key="3">
    <source>
        <dbReference type="ARBA" id="ARBA00012151"/>
    </source>
</evidence>
<protein>
    <recommendedName>
        <fullName evidence="3 10">Protein-S-isoprenylcysteine O-methyltransferase</fullName>
        <ecNumber evidence="3 10">2.1.1.100</ecNumber>
    </recommendedName>
</protein>
<keyword evidence="13" id="KW-1185">Reference proteome</keyword>
<dbReference type="InterPro" id="IPR025770">
    <property type="entry name" value="PPMT_MeTrfase"/>
</dbReference>
<keyword evidence="10" id="KW-0256">Endoplasmic reticulum</keyword>
<dbReference type="Pfam" id="PF04140">
    <property type="entry name" value="ICMT"/>
    <property type="match status" value="1"/>
</dbReference>
<comment type="caution">
    <text evidence="12">The sequence shown here is derived from an EMBL/GenBank/DDBJ whole genome shotgun (WGS) entry which is preliminary data.</text>
</comment>
<reference evidence="12 13" key="1">
    <citation type="submission" date="2022-09" db="EMBL/GenBank/DDBJ databases">
        <authorList>
            <person name="Palmer J.M."/>
        </authorList>
    </citation>
    <scope>NUCLEOTIDE SEQUENCE [LARGE SCALE GENOMIC DNA]</scope>
    <source>
        <strain evidence="12 13">DSM 7382</strain>
    </source>
</reference>
<keyword evidence="6 10" id="KW-0949">S-adenosyl-L-methionine</keyword>
<dbReference type="PANTHER" id="PTHR12714">
    <property type="entry name" value="PROTEIN-S ISOPRENYLCYSTEINE O-METHYLTRANSFERASE"/>
    <property type="match status" value="1"/>
</dbReference>
<evidence type="ECO:0000313" key="13">
    <source>
        <dbReference type="Proteomes" id="UP001385951"/>
    </source>
</evidence>
<evidence type="ECO:0000313" key="12">
    <source>
        <dbReference type="EMBL" id="KAK7695920.1"/>
    </source>
</evidence>
<feature type="region of interest" description="Disordered" evidence="11">
    <location>
        <begin position="1"/>
        <end position="28"/>
    </location>
</feature>
<comment type="subcellular location">
    <subcellularLocation>
        <location evidence="10">Endoplasmic reticulum membrane</location>
        <topology evidence="10">Multi-pass membrane protein</topology>
    </subcellularLocation>
    <subcellularLocation>
        <location evidence="1">Membrane</location>
        <topology evidence="1">Multi-pass membrane protein</topology>
    </subcellularLocation>
</comment>
<dbReference type="InterPro" id="IPR007269">
    <property type="entry name" value="ICMT_MeTrfase"/>
</dbReference>
<keyword evidence="4 10" id="KW-0489">Methyltransferase</keyword>
<proteinExistence type="inferred from homology"/>
<dbReference type="Gene3D" id="1.20.120.1630">
    <property type="match status" value="1"/>
</dbReference>
<evidence type="ECO:0000256" key="6">
    <source>
        <dbReference type="ARBA" id="ARBA00022691"/>
    </source>
</evidence>
<dbReference type="EC" id="2.1.1.100" evidence="3 10"/>
<keyword evidence="7 10" id="KW-0812">Transmembrane</keyword>
<keyword evidence="8 10" id="KW-1133">Transmembrane helix</keyword>
<dbReference type="GO" id="GO:0004671">
    <property type="term" value="F:protein C-terminal S-isoprenylcysteine carboxyl O-methyltransferase activity"/>
    <property type="evidence" value="ECO:0007669"/>
    <property type="project" value="UniProtKB-EC"/>
</dbReference>
<evidence type="ECO:0000256" key="7">
    <source>
        <dbReference type="ARBA" id="ARBA00022692"/>
    </source>
</evidence>
<dbReference type="EMBL" id="JASBNA010000001">
    <property type="protein sequence ID" value="KAK7695920.1"/>
    <property type="molecule type" value="Genomic_DNA"/>
</dbReference>
<feature type="transmembrane region" description="Helical" evidence="10">
    <location>
        <begin position="226"/>
        <end position="251"/>
    </location>
</feature>
<dbReference type="GO" id="GO:0005789">
    <property type="term" value="C:endoplasmic reticulum membrane"/>
    <property type="evidence" value="ECO:0007669"/>
    <property type="project" value="UniProtKB-SubCell"/>
</dbReference>
<comment type="caution">
    <text evidence="10">Lacks conserved residue(s) required for the propagation of feature annotation.</text>
</comment>
<evidence type="ECO:0000256" key="11">
    <source>
        <dbReference type="SAM" id="MobiDB-lite"/>
    </source>
</evidence>
<comment type="catalytic activity">
    <reaction evidence="10">
        <text>[protein]-C-terminal S-[(2E,6E)-farnesyl]-L-cysteine + S-adenosyl-L-methionine = [protein]-C-terminal S-[(2E,6E)-farnesyl]-L-cysteine methyl ester + S-adenosyl-L-homocysteine</text>
        <dbReference type="Rhea" id="RHEA:21672"/>
        <dbReference type="Rhea" id="RHEA-COMP:12125"/>
        <dbReference type="Rhea" id="RHEA-COMP:12126"/>
        <dbReference type="ChEBI" id="CHEBI:57856"/>
        <dbReference type="ChEBI" id="CHEBI:59789"/>
        <dbReference type="ChEBI" id="CHEBI:90510"/>
        <dbReference type="ChEBI" id="CHEBI:90511"/>
        <dbReference type="EC" id="2.1.1.100"/>
    </reaction>
</comment>
<evidence type="ECO:0000256" key="4">
    <source>
        <dbReference type="ARBA" id="ARBA00022603"/>
    </source>
</evidence>
<evidence type="ECO:0000256" key="5">
    <source>
        <dbReference type="ARBA" id="ARBA00022679"/>
    </source>
</evidence>
<keyword evidence="9 10" id="KW-0472">Membrane</keyword>